<accession>A0A0F9LQU6</accession>
<comment type="caution">
    <text evidence="2">The sequence shown here is derived from an EMBL/GenBank/DDBJ whole genome shotgun (WGS) entry which is preliminary data.</text>
</comment>
<evidence type="ECO:0000259" key="1">
    <source>
        <dbReference type="Pfam" id="PF01695"/>
    </source>
</evidence>
<evidence type="ECO:0000313" key="2">
    <source>
        <dbReference type="EMBL" id="KKM97454.1"/>
    </source>
</evidence>
<dbReference type="SUPFAM" id="SSF52540">
    <property type="entry name" value="P-loop containing nucleoside triphosphate hydrolases"/>
    <property type="match status" value="1"/>
</dbReference>
<dbReference type="GO" id="GO:0005524">
    <property type="term" value="F:ATP binding"/>
    <property type="evidence" value="ECO:0007669"/>
    <property type="project" value="InterPro"/>
</dbReference>
<dbReference type="AlphaFoldDB" id="A0A0F9LQU6"/>
<protein>
    <recommendedName>
        <fullName evidence="1">IstB-like ATP-binding domain-containing protein</fullName>
    </recommendedName>
</protein>
<feature type="domain" description="IstB-like ATP-binding" evidence="1">
    <location>
        <begin position="18"/>
        <end position="133"/>
    </location>
</feature>
<dbReference type="Pfam" id="PF01695">
    <property type="entry name" value="IstB_IS21"/>
    <property type="match status" value="1"/>
</dbReference>
<dbReference type="PANTHER" id="PTHR30050:SF4">
    <property type="entry name" value="ATP-BINDING PROTEIN RV3427C IN INSERTION SEQUENCE-RELATED"/>
    <property type="match status" value="1"/>
</dbReference>
<dbReference type="InterPro" id="IPR027417">
    <property type="entry name" value="P-loop_NTPase"/>
</dbReference>
<dbReference type="EMBL" id="LAZR01005745">
    <property type="protein sequence ID" value="KKM97454.1"/>
    <property type="molecule type" value="Genomic_DNA"/>
</dbReference>
<name>A0A0F9LQU6_9ZZZZ</name>
<sequence>MRVVQNVSQRFSRDPFALLYGDPGLGKTHLAWAAVRLCRGSGFPAMLWSVSEFLAFLRSTFGDDSLVGATADELVQTYTSSNFLLVLDDLGVHNATAWAEEQLYRILNGRYNNEAPTIITANVGIEKIDPRIRDRFRSGVVFCEGKSQR</sequence>
<proteinExistence type="predicted"/>
<reference evidence="2" key="1">
    <citation type="journal article" date="2015" name="Nature">
        <title>Complex archaea that bridge the gap between prokaryotes and eukaryotes.</title>
        <authorList>
            <person name="Spang A."/>
            <person name="Saw J.H."/>
            <person name="Jorgensen S.L."/>
            <person name="Zaremba-Niedzwiedzka K."/>
            <person name="Martijn J."/>
            <person name="Lind A.E."/>
            <person name="van Eijk R."/>
            <person name="Schleper C."/>
            <person name="Guy L."/>
            <person name="Ettema T.J."/>
        </authorList>
    </citation>
    <scope>NUCLEOTIDE SEQUENCE</scope>
</reference>
<dbReference type="PANTHER" id="PTHR30050">
    <property type="entry name" value="CHROMOSOMAL REPLICATION INITIATOR PROTEIN DNAA"/>
    <property type="match status" value="1"/>
</dbReference>
<gene>
    <name evidence="2" type="ORF">LCGC14_1167780</name>
</gene>
<organism evidence="2">
    <name type="scientific">marine sediment metagenome</name>
    <dbReference type="NCBI Taxonomy" id="412755"/>
    <lineage>
        <taxon>unclassified sequences</taxon>
        <taxon>metagenomes</taxon>
        <taxon>ecological metagenomes</taxon>
    </lineage>
</organism>
<dbReference type="Gene3D" id="3.40.50.300">
    <property type="entry name" value="P-loop containing nucleotide triphosphate hydrolases"/>
    <property type="match status" value="1"/>
</dbReference>
<dbReference type="GO" id="GO:0006260">
    <property type="term" value="P:DNA replication"/>
    <property type="evidence" value="ECO:0007669"/>
    <property type="project" value="TreeGrafter"/>
</dbReference>
<dbReference type="InterPro" id="IPR002611">
    <property type="entry name" value="IstB_ATP-bd"/>
</dbReference>
<dbReference type="CDD" id="cd00009">
    <property type="entry name" value="AAA"/>
    <property type="match status" value="1"/>
</dbReference>